<name>A0A1F4TNS0_UNCSA</name>
<dbReference type="EC" id="3.1.26.4" evidence="6 14"/>
<evidence type="ECO:0000313" key="19">
    <source>
        <dbReference type="Proteomes" id="UP000177309"/>
    </source>
</evidence>
<evidence type="ECO:0000256" key="15">
    <source>
        <dbReference type="PROSITE-ProRule" id="PRU01319"/>
    </source>
</evidence>
<evidence type="ECO:0000256" key="14">
    <source>
        <dbReference type="HAMAP-Rule" id="MF_00052"/>
    </source>
</evidence>
<dbReference type="InterPro" id="IPR036397">
    <property type="entry name" value="RNaseH_sf"/>
</dbReference>
<comment type="subcellular location">
    <subcellularLocation>
        <location evidence="4 14">Cytoplasm</location>
    </subcellularLocation>
</comment>
<organism evidence="18 19">
    <name type="scientific">candidate division WOR-1 bacterium RIFOXYC2_FULL_41_25</name>
    <dbReference type="NCBI Taxonomy" id="1802586"/>
    <lineage>
        <taxon>Bacteria</taxon>
        <taxon>Bacillati</taxon>
        <taxon>Saganbacteria</taxon>
    </lineage>
</organism>
<evidence type="ECO:0000256" key="7">
    <source>
        <dbReference type="ARBA" id="ARBA00019179"/>
    </source>
</evidence>
<dbReference type="FunFam" id="3.30.420.10:FF:000006">
    <property type="entry name" value="Ribonuclease HII"/>
    <property type="match status" value="1"/>
</dbReference>
<comment type="caution">
    <text evidence="18">The sequence shown here is derived from an EMBL/GenBank/DDBJ whole genome shotgun (WGS) entry which is preliminary data.</text>
</comment>
<dbReference type="CDD" id="cd07182">
    <property type="entry name" value="RNase_HII_bacteria_HII_like"/>
    <property type="match status" value="1"/>
</dbReference>
<comment type="catalytic activity">
    <reaction evidence="1 14 15 16">
        <text>Endonucleolytic cleavage to 5'-phosphomonoester.</text>
        <dbReference type="EC" id="3.1.26.4"/>
    </reaction>
</comment>
<proteinExistence type="inferred from homology"/>
<evidence type="ECO:0000313" key="18">
    <source>
        <dbReference type="EMBL" id="OGC34361.1"/>
    </source>
</evidence>
<dbReference type="Gene3D" id="3.30.420.10">
    <property type="entry name" value="Ribonuclease H-like superfamily/Ribonuclease H"/>
    <property type="match status" value="1"/>
</dbReference>
<evidence type="ECO:0000256" key="9">
    <source>
        <dbReference type="ARBA" id="ARBA00022722"/>
    </source>
</evidence>
<evidence type="ECO:0000256" key="16">
    <source>
        <dbReference type="RuleBase" id="RU003515"/>
    </source>
</evidence>
<comment type="cofactor">
    <cofactor evidence="2">
        <name>Mg(2+)</name>
        <dbReference type="ChEBI" id="CHEBI:18420"/>
    </cofactor>
</comment>
<dbReference type="InterPro" id="IPR024567">
    <property type="entry name" value="RNase_HII/HIII_dom"/>
</dbReference>
<evidence type="ECO:0000259" key="17">
    <source>
        <dbReference type="PROSITE" id="PS51975"/>
    </source>
</evidence>
<dbReference type="HAMAP" id="MF_00052_B">
    <property type="entry name" value="RNase_HII_B"/>
    <property type="match status" value="1"/>
</dbReference>
<comment type="similarity">
    <text evidence="5 14 16">Belongs to the RNase HII family.</text>
</comment>
<keyword evidence="11 14" id="KW-0255">Endonuclease</keyword>
<feature type="binding site" evidence="14 15">
    <location>
        <position position="115"/>
    </location>
    <ligand>
        <name>a divalent metal cation</name>
        <dbReference type="ChEBI" id="CHEBI:60240"/>
    </ligand>
</feature>
<dbReference type="PANTHER" id="PTHR10954">
    <property type="entry name" value="RIBONUCLEASE H2 SUBUNIT A"/>
    <property type="match status" value="1"/>
</dbReference>
<evidence type="ECO:0000256" key="8">
    <source>
        <dbReference type="ARBA" id="ARBA00022490"/>
    </source>
</evidence>
<dbReference type="GO" id="GO:0030145">
    <property type="term" value="F:manganese ion binding"/>
    <property type="evidence" value="ECO:0007669"/>
    <property type="project" value="UniProtKB-UniRule"/>
</dbReference>
<dbReference type="InterPro" id="IPR012337">
    <property type="entry name" value="RNaseH-like_sf"/>
</dbReference>
<evidence type="ECO:0000256" key="1">
    <source>
        <dbReference type="ARBA" id="ARBA00000077"/>
    </source>
</evidence>
<dbReference type="InterPro" id="IPR022898">
    <property type="entry name" value="RNase_HII"/>
</dbReference>
<dbReference type="InterPro" id="IPR001352">
    <property type="entry name" value="RNase_HII/HIII"/>
</dbReference>
<comment type="function">
    <text evidence="3 14 16">Endonuclease that specifically degrades the RNA of RNA-DNA hybrids.</text>
</comment>
<evidence type="ECO:0000256" key="11">
    <source>
        <dbReference type="ARBA" id="ARBA00022759"/>
    </source>
</evidence>
<evidence type="ECO:0000256" key="13">
    <source>
        <dbReference type="ARBA" id="ARBA00023211"/>
    </source>
</evidence>
<evidence type="ECO:0000256" key="5">
    <source>
        <dbReference type="ARBA" id="ARBA00007383"/>
    </source>
</evidence>
<evidence type="ECO:0000256" key="4">
    <source>
        <dbReference type="ARBA" id="ARBA00004496"/>
    </source>
</evidence>
<dbReference type="GO" id="GO:0043137">
    <property type="term" value="P:DNA replication, removal of RNA primer"/>
    <property type="evidence" value="ECO:0007669"/>
    <property type="project" value="TreeGrafter"/>
</dbReference>
<feature type="domain" description="RNase H type-2" evidence="17">
    <location>
        <begin position="19"/>
        <end position="197"/>
    </location>
</feature>
<keyword evidence="9 14" id="KW-0540">Nuclease</keyword>
<evidence type="ECO:0000256" key="2">
    <source>
        <dbReference type="ARBA" id="ARBA00001946"/>
    </source>
</evidence>
<dbReference type="Pfam" id="PF01351">
    <property type="entry name" value="RNase_HII"/>
    <property type="match status" value="1"/>
</dbReference>
<feature type="binding site" evidence="14 15">
    <location>
        <position position="26"/>
    </location>
    <ligand>
        <name>a divalent metal cation</name>
        <dbReference type="ChEBI" id="CHEBI:60240"/>
    </ligand>
</feature>
<keyword evidence="10 14" id="KW-0479">Metal-binding</keyword>
<dbReference type="GO" id="GO:0006298">
    <property type="term" value="P:mismatch repair"/>
    <property type="evidence" value="ECO:0007669"/>
    <property type="project" value="TreeGrafter"/>
</dbReference>
<reference evidence="18 19" key="1">
    <citation type="journal article" date="2016" name="Nat. Commun.">
        <title>Thousands of microbial genomes shed light on interconnected biogeochemical processes in an aquifer system.</title>
        <authorList>
            <person name="Anantharaman K."/>
            <person name="Brown C.T."/>
            <person name="Hug L.A."/>
            <person name="Sharon I."/>
            <person name="Castelle C.J."/>
            <person name="Probst A.J."/>
            <person name="Thomas B.C."/>
            <person name="Singh A."/>
            <person name="Wilkins M.J."/>
            <person name="Karaoz U."/>
            <person name="Brodie E.L."/>
            <person name="Williams K.H."/>
            <person name="Hubbard S.S."/>
            <person name="Banfield J.F."/>
        </authorList>
    </citation>
    <scope>NUCLEOTIDE SEQUENCE [LARGE SCALE GENOMIC DNA]</scope>
</reference>
<evidence type="ECO:0000256" key="12">
    <source>
        <dbReference type="ARBA" id="ARBA00022801"/>
    </source>
</evidence>
<sequence>MITFPSNQYEKALMEKGFRLIAGIDEAGRGPLAGPVVAAAVILDKLIDGLNDSKLLSALKRKRLFKIIKCEAVAIGVGIVSHQLVDRINIYQAARLAMKKAVLNLSLAPHHLLIDGNLSLDLEIPQTAIVKGDRKSCSIAAASIIAKVTRDKIMLRYHKKFPVYGFDRHKGYGTKLHFENLQKHGACPIHRRSFSLH</sequence>
<dbReference type="GO" id="GO:0032299">
    <property type="term" value="C:ribonuclease H2 complex"/>
    <property type="evidence" value="ECO:0007669"/>
    <property type="project" value="TreeGrafter"/>
</dbReference>
<dbReference type="SUPFAM" id="SSF53098">
    <property type="entry name" value="Ribonuclease H-like"/>
    <property type="match status" value="1"/>
</dbReference>
<feature type="binding site" evidence="14 15">
    <location>
        <position position="25"/>
    </location>
    <ligand>
        <name>a divalent metal cation</name>
        <dbReference type="ChEBI" id="CHEBI:60240"/>
    </ligand>
</feature>
<comment type="cofactor">
    <cofactor evidence="14 15">
        <name>Mn(2+)</name>
        <dbReference type="ChEBI" id="CHEBI:29035"/>
    </cofactor>
    <cofactor evidence="14 15">
        <name>Mg(2+)</name>
        <dbReference type="ChEBI" id="CHEBI:18420"/>
    </cofactor>
    <text evidence="14 15">Manganese or magnesium. Binds 1 divalent metal ion per monomer in the absence of substrate. May bind a second metal ion after substrate binding.</text>
</comment>
<evidence type="ECO:0000256" key="3">
    <source>
        <dbReference type="ARBA" id="ARBA00004065"/>
    </source>
</evidence>
<dbReference type="NCBIfam" id="NF000594">
    <property type="entry name" value="PRK00015.1-1"/>
    <property type="match status" value="1"/>
</dbReference>
<dbReference type="EMBL" id="MEUI01000019">
    <property type="protein sequence ID" value="OGC34361.1"/>
    <property type="molecule type" value="Genomic_DNA"/>
</dbReference>
<keyword evidence="13 14" id="KW-0464">Manganese</keyword>
<dbReference type="AlphaFoldDB" id="A0A1F4TNS0"/>
<keyword evidence="8 14" id="KW-0963">Cytoplasm</keyword>
<protein>
    <recommendedName>
        <fullName evidence="7 14">Ribonuclease HII</fullName>
        <shortName evidence="14">RNase HII</shortName>
        <ecNumber evidence="6 14">3.1.26.4</ecNumber>
    </recommendedName>
</protein>
<dbReference type="Proteomes" id="UP000177309">
    <property type="component" value="Unassembled WGS sequence"/>
</dbReference>
<dbReference type="GO" id="GO:0003723">
    <property type="term" value="F:RNA binding"/>
    <property type="evidence" value="ECO:0007669"/>
    <property type="project" value="UniProtKB-UniRule"/>
</dbReference>
<dbReference type="GO" id="GO:0005737">
    <property type="term" value="C:cytoplasm"/>
    <property type="evidence" value="ECO:0007669"/>
    <property type="project" value="UniProtKB-SubCell"/>
</dbReference>
<evidence type="ECO:0000256" key="6">
    <source>
        <dbReference type="ARBA" id="ARBA00012180"/>
    </source>
</evidence>
<dbReference type="PANTHER" id="PTHR10954:SF18">
    <property type="entry name" value="RIBONUCLEASE HII"/>
    <property type="match status" value="1"/>
</dbReference>
<dbReference type="GO" id="GO:0004523">
    <property type="term" value="F:RNA-DNA hybrid ribonuclease activity"/>
    <property type="evidence" value="ECO:0007669"/>
    <property type="project" value="UniProtKB-UniRule"/>
</dbReference>
<keyword evidence="12 14" id="KW-0378">Hydrolase</keyword>
<gene>
    <name evidence="14" type="primary">rnhB</name>
    <name evidence="18" type="ORF">A2462_07890</name>
</gene>
<accession>A0A1F4TNS0</accession>
<dbReference type="NCBIfam" id="NF000595">
    <property type="entry name" value="PRK00015.1-3"/>
    <property type="match status" value="1"/>
</dbReference>
<evidence type="ECO:0000256" key="10">
    <source>
        <dbReference type="ARBA" id="ARBA00022723"/>
    </source>
</evidence>
<dbReference type="PROSITE" id="PS51975">
    <property type="entry name" value="RNASE_H_2"/>
    <property type="match status" value="1"/>
</dbReference>